<dbReference type="GO" id="GO:0009307">
    <property type="term" value="P:DNA restriction-modification system"/>
    <property type="evidence" value="ECO:0007669"/>
    <property type="project" value="InterPro"/>
</dbReference>
<gene>
    <name evidence="4" type="ORF">BECKFW1821C_GA0114237_101459</name>
</gene>
<dbReference type="PRINTS" id="PR00505">
    <property type="entry name" value="D12N6MTFRASE"/>
</dbReference>
<evidence type="ECO:0000313" key="4">
    <source>
        <dbReference type="EMBL" id="VFJ68488.1"/>
    </source>
</evidence>
<dbReference type="GO" id="GO:0032259">
    <property type="term" value="P:methylation"/>
    <property type="evidence" value="ECO:0007669"/>
    <property type="project" value="UniProtKB-KW"/>
</dbReference>
<evidence type="ECO:0000256" key="2">
    <source>
        <dbReference type="ARBA" id="ARBA00022679"/>
    </source>
</evidence>
<dbReference type="Pfam" id="PF02086">
    <property type="entry name" value="MethyltransfD12"/>
    <property type="match status" value="1"/>
</dbReference>
<dbReference type="InterPro" id="IPR029063">
    <property type="entry name" value="SAM-dependent_MTases_sf"/>
</dbReference>
<evidence type="ECO:0000256" key="1">
    <source>
        <dbReference type="ARBA" id="ARBA00022603"/>
    </source>
</evidence>
<dbReference type="SUPFAM" id="SSF53335">
    <property type="entry name" value="S-adenosyl-L-methionine-dependent methyltransferases"/>
    <property type="match status" value="1"/>
</dbReference>
<dbReference type="PANTHER" id="PTHR30481:SF2">
    <property type="entry name" value="SITE-SPECIFIC DNA-METHYLTRANSFERASE (ADENINE-SPECIFIC)"/>
    <property type="match status" value="1"/>
</dbReference>
<proteinExistence type="predicted"/>
<protein>
    <submittedName>
        <fullName evidence="4">DNA adenine methylase</fullName>
    </submittedName>
</protein>
<reference evidence="4" key="1">
    <citation type="submission" date="2019-02" db="EMBL/GenBank/DDBJ databases">
        <authorList>
            <person name="Gruber-Vodicka R. H."/>
            <person name="Seah K. B. B."/>
        </authorList>
    </citation>
    <scope>NUCLEOTIDE SEQUENCE</scope>
    <source>
        <strain evidence="4">BECK_BZ131</strain>
    </source>
</reference>
<dbReference type="EMBL" id="CAADFE010000014">
    <property type="protein sequence ID" value="VFJ68488.1"/>
    <property type="molecule type" value="Genomic_DNA"/>
</dbReference>
<dbReference type="PANTHER" id="PTHR30481">
    <property type="entry name" value="DNA ADENINE METHYLASE"/>
    <property type="match status" value="1"/>
</dbReference>
<organism evidence="4">
    <name type="scientific">Candidatus Kentrum sp. FW</name>
    <dbReference type="NCBI Taxonomy" id="2126338"/>
    <lineage>
        <taxon>Bacteria</taxon>
        <taxon>Pseudomonadati</taxon>
        <taxon>Pseudomonadota</taxon>
        <taxon>Gammaproteobacteria</taxon>
        <taxon>Candidatus Kentrum</taxon>
    </lineage>
</organism>
<name>A0A450TLF8_9GAMM</name>
<dbReference type="InterPro" id="IPR012327">
    <property type="entry name" value="MeTrfase_D12"/>
</dbReference>
<dbReference type="GO" id="GO:1904047">
    <property type="term" value="F:S-adenosyl-L-methionine binding"/>
    <property type="evidence" value="ECO:0007669"/>
    <property type="project" value="TreeGrafter"/>
</dbReference>
<keyword evidence="3" id="KW-0949">S-adenosyl-L-methionine</keyword>
<keyword evidence="2" id="KW-0808">Transferase</keyword>
<evidence type="ECO:0000256" key="3">
    <source>
        <dbReference type="ARBA" id="ARBA00022691"/>
    </source>
</evidence>
<dbReference type="GO" id="GO:0006298">
    <property type="term" value="P:mismatch repair"/>
    <property type="evidence" value="ECO:0007669"/>
    <property type="project" value="TreeGrafter"/>
</dbReference>
<dbReference type="AlphaFoldDB" id="A0A450TLF8"/>
<keyword evidence="1 4" id="KW-0489">Methyltransferase</keyword>
<accession>A0A450TLF8</accession>
<sequence>MNDRRIVNVASVPQRSPFRYPGGKTWLVPQIRRWMRSLDFRVELFLEPFAGGGIVSLTVAFEGFAEHVIIVEIDPDISAVWKTITSVNYQNLSDRICRFEVTKENVQRELSQTSTHVDDVAFRTILKNRMFHGGILAPGASLMKHGENGKGLLSRWYPKTLADRINAIGRIREKFTVIEGDGITQIRKHYQSRKAAFFIDPPYTADGKKAGKRLYRYNELDHKDLFDAARTIQGNFLMTYDDAQGVRELAQTRGFDTEIIVMKNTHHAKITELLIGNNLGWTRVPEGGYIQQEFAFD</sequence>
<dbReference type="GO" id="GO:0043565">
    <property type="term" value="F:sequence-specific DNA binding"/>
    <property type="evidence" value="ECO:0007669"/>
    <property type="project" value="TreeGrafter"/>
</dbReference>
<dbReference type="GO" id="GO:0009007">
    <property type="term" value="F:site-specific DNA-methyltransferase (adenine-specific) activity"/>
    <property type="evidence" value="ECO:0007669"/>
    <property type="project" value="UniProtKB-EC"/>
</dbReference>
<dbReference type="Gene3D" id="3.40.50.150">
    <property type="entry name" value="Vaccinia Virus protein VP39"/>
    <property type="match status" value="2"/>
</dbReference>